<dbReference type="Gene3D" id="3.40.50.720">
    <property type="entry name" value="NAD(P)-binding Rossmann-like Domain"/>
    <property type="match status" value="1"/>
</dbReference>
<evidence type="ECO:0000313" key="4">
    <source>
        <dbReference type="EMBL" id="REK70926.1"/>
    </source>
</evidence>
<gene>
    <name evidence="4" type="ORF">DX116_17760</name>
</gene>
<dbReference type="InterPro" id="IPR013708">
    <property type="entry name" value="Shikimate_DH-bd_N"/>
</dbReference>
<dbReference type="GO" id="GO:0050661">
    <property type="term" value="F:NADP binding"/>
    <property type="evidence" value="ECO:0007669"/>
    <property type="project" value="TreeGrafter"/>
</dbReference>
<dbReference type="PANTHER" id="PTHR21089:SF1">
    <property type="entry name" value="BIFUNCTIONAL 3-DEHYDROQUINATE DEHYDRATASE_SHIKIMATE DEHYDROGENASE, CHLOROPLASTIC"/>
    <property type="match status" value="1"/>
</dbReference>
<dbReference type="InterPro" id="IPR046346">
    <property type="entry name" value="Aminoacid_DH-like_N_sf"/>
</dbReference>
<dbReference type="InterPro" id="IPR022893">
    <property type="entry name" value="Shikimate_DH_fam"/>
</dbReference>
<dbReference type="Proteomes" id="UP000265581">
    <property type="component" value="Unassembled WGS sequence"/>
</dbReference>
<dbReference type="Pfam" id="PF08501">
    <property type="entry name" value="Shikimate_dh_N"/>
    <property type="match status" value="1"/>
</dbReference>
<dbReference type="GO" id="GO:0004764">
    <property type="term" value="F:shikimate 3-dehydrogenase (NADP+) activity"/>
    <property type="evidence" value="ECO:0007669"/>
    <property type="project" value="UniProtKB-EC"/>
</dbReference>
<dbReference type="SUPFAM" id="SSF53223">
    <property type="entry name" value="Aminoacid dehydrogenase-like, N-terminal domain"/>
    <property type="match status" value="1"/>
</dbReference>
<dbReference type="RefSeq" id="WP_119705510.1">
    <property type="nucleotide sequence ID" value="NZ_JBHSOI010000002.1"/>
</dbReference>
<dbReference type="NCBIfam" id="NF009201">
    <property type="entry name" value="PRK12549.1"/>
    <property type="match status" value="1"/>
</dbReference>
<dbReference type="EC" id="1.1.1.25" evidence="4"/>
<organism evidence="4 5">
    <name type="scientific">Aeromicrobium endophyticum</name>
    <dbReference type="NCBI Taxonomy" id="2292704"/>
    <lineage>
        <taxon>Bacteria</taxon>
        <taxon>Bacillati</taxon>
        <taxon>Actinomycetota</taxon>
        <taxon>Actinomycetes</taxon>
        <taxon>Propionibacteriales</taxon>
        <taxon>Nocardioidaceae</taxon>
        <taxon>Aeromicrobium</taxon>
    </lineage>
</organism>
<dbReference type="OrthoDB" id="9776868at2"/>
<comment type="pathway">
    <text evidence="1">Metabolic intermediate biosynthesis; chorismate biosynthesis; chorismate from D-erythrose 4-phosphate and phosphoenolpyruvate: step 4/7.</text>
</comment>
<dbReference type="EMBL" id="QUBR01000002">
    <property type="protein sequence ID" value="REK70926.1"/>
    <property type="molecule type" value="Genomic_DNA"/>
</dbReference>
<dbReference type="AlphaFoldDB" id="A0A371P611"/>
<dbReference type="GO" id="GO:0005829">
    <property type="term" value="C:cytosol"/>
    <property type="evidence" value="ECO:0007669"/>
    <property type="project" value="TreeGrafter"/>
</dbReference>
<keyword evidence="2" id="KW-0028">Amino-acid biosynthesis</keyword>
<dbReference type="GO" id="GO:0009073">
    <property type="term" value="P:aromatic amino acid family biosynthetic process"/>
    <property type="evidence" value="ECO:0007669"/>
    <property type="project" value="UniProtKB-KW"/>
</dbReference>
<proteinExistence type="predicted"/>
<dbReference type="GO" id="GO:0019632">
    <property type="term" value="P:shikimate metabolic process"/>
    <property type="evidence" value="ECO:0007669"/>
    <property type="project" value="TreeGrafter"/>
</dbReference>
<evidence type="ECO:0000259" key="3">
    <source>
        <dbReference type="Pfam" id="PF08501"/>
    </source>
</evidence>
<protein>
    <submittedName>
        <fullName evidence="4">Shikimate dehydrogenase</fullName>
        <ecNumber evidence="4">1.1.1.25</ecNumber>
    </submittedName>
</protein>
<accession>A0A371P611</accession>
<dbReference type="Gene3D" id="3.40.50.10860">
    <property type="entry name" value="Leucine Dehydrogenase, chain A, domain 1"/>
    <property type="match status" value="1"/>
</dbReference>
<dbReference type="GO" id="GO:0009423">
    <property type="term" value="P:chorismate biosynthetic process"/>
    <property type="evidence" value="ECO:0007669"/>
    <property type="project" value="TreeGrafter"/>
</dbReference>
<keyword evidence="4" id="KW-0560">Oxidoreductase</keyword>
<sequence>MTQRSTLRFRVGLLGEGIGQSLTPAMHVMEGRRLGLDYSYELFDIAGETLDDQGLESFVRGLAAAGFAGLNVTHPYKQRVLSFIDGLSRDARSIGAANLLVFGDDGVTGHNTDWTGFSSSFMSRLRHAPRRSVLQLGSGGAGAATAYALLRLGVESLVISDLDPMRARNLVDRYAPMFLGQTIRMASGDLDGEWSEFDGVVHATPTGMAMHPGLPLEPSRLSPQAWIAEIVYRPVETELVRAGRSSGRDVIDGSMMAVGQAIDSLRILTGMEPDQARVRADLLALLEAEEAAATE</sequence>
<evidence type="ECO:0000256" key="2">
    <source>
        <dbReference type="ARBA" id="ARBA00023141"/>
    </source>
</evidence>
<name>A0A371P611_9ACTN</name>
<evidence type="ECO:0000313" key="5">
    <source>
        <dbReference type="Proteomes" id="UP000265581"/>
    </source>
</evidence>
<dbReference type="InterPro" id="IPR036291">
    <property type="entry name" value="NAD(P)-bd_dom_sf"/>
</dbReference>
<keyword evidence="5" id="KW-1185">Reference proteome</keyword>
<comment type="caution">
    <text evidence="4">The sequence shown here is derived from an EMBL/GenBank/DDBJ whole genome shotgun (WGS) entry which is preliminary data.</text>
</comment>
<dbReference type="SUPFAM" id="SSF51735">
    <property type="entry name" value="NAD(P)-binding Rossmann-fold domains"/>
    <property type="match status" value="1"/>
</dbReference>
<evidence type="ECO:0000256" key="1">
    <source>
        <dbReference type="ARBA" id="ARBA00004871"/>
    </source>
</evidence>
<reference evidence="4 5" key="1">
    <citation type="submission" date="2018-08" db="EMBL/GenBank/DDBJ databases">
        <title>Aeromicrobium sp. M2KJ-4, whole genome shotgun sequence.</title>
        <authorList>
            <person name="Tuo L."/>
        </authorList>
    </citation>
    <scope>NUCLEOTIDE SEQUENCE [LARGE SCALE GENOMIC DNA]</scope>
    <source>
        <strain evidence="4 5">M2KJ-4</strain>
    </source>
</reference>
<keyword evidence="2" id="KW-0057">Aromatic amino acid biosynthesis</keyword>
<dbReference type="PANTHER" id="PTHR21089">
    <property type="entry name" value="SHIKIMATE DEHYDROGENASE"/>
    <property type="match status" value="1"/>
</dbReference>
<feature type="domain" description="Shikimate dehydrogenase substrate binding N-terminal" evidence="3">
    <location>
        <begin position="13"/>
        <end position="99"/>
    </location>
</feature>